<evidence type="ECO:0000259" key="3">
    <source>
        <dbReference type="Pfam" id="PF08327"/>
    </source>
</evidence>
<feature type="region of interest" description="Disordered" evidence="2">
    <location>
        <begin position="1"/>
        <end position="25"/>
    </location>
</feature>
<evidence type="ECO:0000256" key="2">
    <source>
        <dbReference type="SAM" id="MobiDB-lite"/>
    </source>
</evidence>
<protein>
    <submittedName>
        <fullName evidence="4">Uncharacterized conserved protein YndB, AHSA1/START domain</fullName>
    </submittedName>
</protein>
<dbReference type="RefSeq" id="WP_073381049.1">
    <property type="nucleotide sequence ID" value="NZ_FQZK01000013.1"/>
</dbReference>
<sequence>MSAEPLATDRTDPESGPPAGPAFAHETVAFPPLGSSGGHPVAHRRWEELVSDVHIAGHALDDVWNALTDPYSVSQWFADADESWAVPGRESTLDFNDGEFFWCRTVAAESPYEGRAALEYLWRWVGVGPATTVRWELTESPGQVVTVRAVERATNPPSDWRSWNGMGWPGILDQLAEHLRTGRRQRWPWRRMGPYVQTELPVGTFEAWSALTSVPALQFWLGRSSGDLGEGGRVDFTLGDASGTAALSVVRHVEANQSFPSFQPRLEFELHRPGWPGPLSGHLWVEPAGLGRSVLQVFHSGWESFGQLAEAPVDRALLASFWASAFGRLAMLLSGPPGGGGGDGAPDGPGPHAWSR</sequence>
<dbReference type="Gene3D" id="3.30.530.20">
    <property type="match status" value="2"/>
</dbReference>
<dbReference type="InterPro" id="IPR023393">
    <property type="entry name" value="START-like_dom_sf"/>
</dbReference>
<comment type="similarity">
    <text evidence="1">Belongs to the AHA1 family.</text>
</comment>
<dbReference type="STRING" id="758803.SAMN05421803_113163"/>
<evidence type="ECO:0000256" key="1">
    <source>
        <dbReference type="ARBA" id="ARBA00006817"/>
    </source>
</evidence>
<name>A0A1M6PP90_9ACTN</name>
<feature type="region of interest" description="Disordered" evidence="2">
    <location>
        <begin position="337"/>
        <end position="356"/>
    </location>
</feature>
<dbReference type="Pfam" id="PF08327">
    <property type="entry name" value="AHSA1"/>
    <property type="match status" value="1"/>
</dbReference>
<dbReference type="Proteomes" id="UP000184452">
    <property type="component" value="Unassembled WGS sequence"/>
</dbReference>
<dbReference type="SUPFAM" id="SSF55961">
    <property type="entry name" value="Bet v1-like"/>
    <property type="match status" value="2"/>
</dbReference>
<dbReference type="EMBL" id="FQZK01000013">
    <property type="protein sequence ID" value="SHK09763.1"/>
    <property type="molecule type" value="Genomic_DNA"/>
</dbReference>
<accession>A0A1M6PP90</accession>
<feature type="compositionally biased region" description="Gly residues" evidence="2">
    <location>
        <begin position="337"/>
        <end position="347"/>
    </location>
</feature>
<proteinExistence type="inferred from homology"/>
<evidence type="ECO:0000313" key="4">
    <source>
        <dbReference type="EMBL" id="SHK09763.1"/>
    </source>
</evidence>
<gene>
    <name evidence="4" type="ORF">SAMN05421803_113163</name>
</gene>
<keyword evidence="5" id="KW-1185">Reference proteome</keyword>
<feature type="domain" description="Activator of Hsp90 ATPase homologue 1/2-like C-terminal" evidence="3">
    <location>
        <begin position="61"/>
        <end position="179"/>
    </location>
</feature>
<dbReference type="InterPro" id="IPR013538">
    <property type="entry name" value="ASHA1/2-like_C"/>
</dbReference>
<organism evidence="4 5">
    <name type="scientific">Nocardiopsis flavescens</name>
    <dbReference type="NCBI Taxonomy" id="758803"/>
    <lineage>
        <taxon>Bacteria</taxon>
        <taxon>Bacillati</taxon>
        <taxon>Actinomycetota</taxon>
        <taxon>Actinomycetes</taxon>
        <taxon>Streptosporangiales</taxon>
        <taxon>Nocardiopsidaceae</taxon>
        <taxon>Nocardiopsis</taxon>
    </lineage>
</organism>
<reference evidence="4 5" key="1">
    <citation type="submission" date="2016-11" db="EMBL/GenBank/DDBJ databases">
        <authorList>
            <person name="Jaros S."/>
            <person name="Januszkiewicz K."/>
            <person name="Wedrychowicz H."/>
        </authorList>
    </citation>
    <scope>NUCLEOTIDE SEQUENCE [LARGE SCALE GENOMIC DNA]</scope>
    <source>
        <strain evidence="4 5">CGMCC 4.5723</strain>
    </source>
</reference>
<evidence type="ECO:0000313" key="5">
    <source>
        <dbReference type="Proteomes" id="UP000184452"/>
    </source>
</evidence>
<dbReference type="AlphaFoldDB" id="A0A1M6PP90"/>